<proteinExistence type="predicted"/>
<dbReference type="Proteomes" id="UP001153148">
    <property type="component" value="Unassembled WGS sequence"/>
</dbReference>
<dbReference type="EMBL" id="CAJPIN010005206">
    <property type="protein sequence ID" value="CAG2057320.1"/>
    <property type="molecule type" value="Genomic_DNA"/>
</dbReference>
<name>A0ABN7NSL1_TIMPD</name>
<protein>
    <submittedName>
        <fullName evidence="1">Uncharacterized protein</fullName>
    </submittedName>
</protein>
<gene>
    <name evidence="1" type="ORF">TPAB3V08_LOCUS4299</name>
</gene>
<comment type="caution">
    <text evidence="1">The sequence shown here is derived from an EMBL/GenBank/DDBJ whole genome shotgun (WGS) entry which is preliminary data.</text>
</comment>
<organism evidence="1 2">
    <name type="scientific">Timema podura</name>
    <name type="common">Walking stick</name>
    <dbReference type="NCBI Taxonomy" id="61482"/>
    <lineage>
        <taxon>Eukaryota</taxon>
        <taxon>Metazoa</taxon>
        <taxon>Ecdysozoa</taxon>
        <taxon>Arthropoda</taxon>
        <taxon>Hexapoda</taxon>
        <taxon>Insecta</taxon>
        <taxon>Pterygota</taxon>
        <taxon>Neoptera</taxon>
        <taxon>Polyneoptera</taxon>
        <taxon>Phasmatodea</taxon>
        <taxon>Timematodea</taxon>
        <taxon>Timematoidea</taxon>
        <taxon>Timematidae</taxon>
        <taxon>Timema</taxon>
    </lineage>
</organism>
<reference evidence="1" key="1">
    <citation type="submission" date="2021-03" db="EMBL/GenBank/DDBJ databases">
        <authorList>
            <person name="Tran Van P."/>
        </authorList>
    </citation>
    <scope>NUCLEOTIDE SEQUENCE</scope>
</reference>
<sequence length="253" mass="29048">MNKLARIRRSKRVDFKKIVVKTEGESSQCQTGDSLPGLKKNILLLEKKVEKLFGLDEEIFKLLVDADKDERRPFNVTNVNFGRQHGIVALQNYLNIVSQRWNSESSMGSYRSESVTGDSSLSYMRTPAWHHQKTKFNGELQECFSYWNYVTLQEMARKTLPTRAFDLRECQCSREKKLETEVSSVLGVVWNRREDTFSVIGVALQTGMPPLDYSTQGWAESPRHELAQSGGPEMGWTLWGSEFKRRRVMALAA</sequence>
<evidence type="ECO:0000313" key="2">
    <source>
        <dbReference type="Proteomes" id="UP001153148"/>
    </source>
</evidence>
<keyword evidence="2" id="KW-1185">Reference proteome</keyword>
<evidence type="ECO:0000313" key="1">
    <source>
        <dbReference type="EMBL" id="CAG2057320.1"/>
    </source>
</evidence>
<accession>A0ABN7NSL1</accession>